<evidence type="ECO:0000313" key="2">
    <source>
        <dbReference type="Proteomes" id="UP000192980"/>
    </source>
</evidence>
<name>A0A1X7JW83_9SPHI</name>
<dbReference type="OrthoDB" id="9154548at2"/>
<dbReference type="EMBL" id="FXAU01000003">
    <property type="protein sequence ID" value="SMG32518.1"/>
    <property type="molecule type" value="Genomic_DNA"/>
</dbReference>
<dbReference type="RefSeq" id="WP_085472979.1">
    <property type="nucleotide sequence ID" value="NZ_FXAU01000003.1"/>
</dbReference>
<sequence>MTRTPDEIVKKELRKESKFICSLPDCYSPFLEYHHFDPPWHIENHHNPSGMISLCPQHHREADAGVWTNEQLRKMKNDNINNEDLSIVEGKLNYLRNKFLLKAGGNYYYNNTLYDVVLKGRPLIWFNINDEGLKMLNVELFNSQGDVYFKIVDNSWDVNNNVKDVICPPSGKKLRVNFDNGDYFKLEFKEIDTLEKLNYEISNLYINEMRQEIPFTILKCSLKLKEFNLNFQEHKSFASGIMLSNCFMLDCRVGVAL</sequence>
<gene>
    <name evidence="1" type="ORF">SAMN05660862_2261</name>
</gene>
<keyword evidence="2" id="KW-1185">Reference proteome</keyword>
<reference evidence="1 2" key="1">
    <citation type="submission" date="2017-04" db="EMBL/GenBank/DDBJ databases">
        <authorList>
            <person name="Afonso C.L."/>
            <person name="Miller P.J."/>
            <person name="Scott M.A."/>
            <person name="Spackman E."/>
            <person name="Goraichik I."/>
            <person name="Dimitrov K.M."/>
            <person name="Suarez D.L."/>
            <person name="Swayne D.E."/>
        </authorList>
    </citation>
    <scope>NUCLEOTIDE SEQUENCE [LARGE SCALE GENOMIC DNA]</scope>
    <source>
        <strain evidence="1 2">DSM 22418</strain>
    </source>
</reference>
<evidence type="ECO:0000313" key="1">
    <source>
        <dbReference type="EMBL" id="SMG32518.1"/>
    </source>
</evidence>
<protein>
    <recommendedName>
        <fullName evidence="3">HNH endonuclease</fullName>
    </recommendedName>
</protein>
<dbReference type="AlphaFoldDB" id="A0A1X7JW83"/>
<evidence type="ECO:0008006" key="3">
    <source>
        <dbReference type="Google" id="ProtNLM"/>
    </source>
</evidence>
<proteinExistence type="predicted"/>
<dbReference type="Proteomes" id="UP000192980">
    <property type="component" value="Unassembled WGS sequence"/>
</dbReference>
<organism evidence="1 2">
    <name type="scientific">Sphingobacterium psychroaquaticum</name>
    <dbReference type="NCBI Taxonomy" id="561061"/>
    <lineage>
        <taxon>Bacteria</taxon>
        <taxon>Pseudomonadati</taxon>
        <taxon>Bacteroidota</taxon>
        <taxon>Sphingobacteriia</taxon>
        <taxon>Sphingobacteriales</taxon>
        <taxon>Sphingobacteriaceae</taxon>
        <taxon>Sphingobacterium</taxon>
    </lineage>
</organism>
<accession>A0A1X7JW83</accession>
<dbReference type="STRING" id="561061.SAMN05660862_2261"/>